<feature type="compositionally biased region" description="Polar residues" evidence="1">
    <location>
        <begin position="251"/>
        <end position="265"/>
    </location>
</feature>
<accession>A0A183BZF7</accession>
<evidence type="ECO:0000313" key="3">
    <source>
        <dbReference type="Proteomes" id="UP000050741"/>
    </source>
</evidence>
<keyword evidence="2" id="KW-1133">Transmembrane helix</keyword>
<evidence type="ECO:0000256" key="1">
    <source>
        <dbReference type="SAM" id="MobiDB-lite"/>
    </source>
</evidence>
<organism evidence="3 4">
    <name type="scientific">Globodera pallida</name>
    <name type="common">Potato cyst nematode worm</name>
    <name type="synonym">Heterodera pallida</name>
    <dbReference type="NCBI Taxonomy" id="36090"/>
    <lineage>
        <taxon>Eukaryota</taxon>
        <taxon>Metazoa</taxon>
        <taxon>Ecdysozoa</taxon>
        <taxon>Nematoda</taxon>
        <taxon>Chromadorea</taxon>
        <taxon>Rhabditida</taxon>
        <taxon>Tylenchina</taxon>
        <taxon>Tylenchomorpha</taxon>
        <taxon>Tylenchoidea</taxon>
        <taxon>Heteroderidae</taxon>
        <taxon>Heteroderinae</taxon>
        <taxon>Globodera</taxon>
    </lineage>
</organism>
<feature type="compositionally biased region" description="Polar residues" evidence="1">
    <location>
        <begin position="56"/>
        <end position="65"/>
    </location>
</feature>
<sequence length="340" mass="36800">MPYQQAPPMQDTFVPSQAGTHSTNWFGENLQSNDGDLASMIRKPSSSEGFYGTPFLPNQSQSTHPMHSRNRHDEYGLRTRKSIGQRFASTVDPPATGPSAEWSEYRKLTQLSLITPKSFKKKFQAQSMKLYAVVLIVVAILALSAICEAVKHRENLNSIATNINNTRRIEALTAALRAQTADGGGTPNFQAPQIAQRSTNFTSGNPGSSNPNYAFPQASQIARQSTNFTSGNPGSSNPNYAFPQAPQIARQSSNFTSGNPGSSRSASEKGKSTNFSKASNSGNWPQFSSIRGSASHYGSATSYQQVPPVHDTVPSQGGTDATDWEKAEKAEKVELFSLIQ</sequence>
<keyword evidence="3" id="KW-1185">Reference proteome</keyword>
<keyword evidence="2" id="KW-0472">Membrane</keyword>
<protein>
    <submittedName>
        <fullName evidence="4">Col_cuticle_N domain-containing protein</fullName>
    </submittedName>
</protein>
<dbReference type="Proteomes" id="UP000050741">
    <property type="component" value="Unassembled WGS sequence"/>
</dbReference>
<feature type="transmembrane region" description="Helical" evidence="2">
    <location>
        <begin position="130"/>
        <end position="146"/>
    </location>
</feature>
<proteinExistence type="predicted"/>
<evidence type="ECO:0000313" key="4">
    <source>
        <dbReference type="WBParaSite" id="GPLIN_000599800"/>
    </source>
</evidence>
<feature type="region of interest" description="Disordered" evidence="1">
    <location>
        <begin position="251"/>
        <end position="325"/>
    </location>
</feature>
<feature type="region of interest" description="Disordered" evidence="1">
    <location>
        <begin position="51"/>
        <end position="71"/>
    </location>
</feature>
<keyword evidence="2" id="KW-0812">Transmembrane</keyword>
<dbReference type="WBParaSite" id="GPLIN_000599800">
    <property type="protein sequence ID" value="GPLIN_000599800"/>
    <property type="gene ID" value="GPLIN_000599800"/>
</dbReference>
<dbReference type="AlphaFoldDB" id="A0A183BZF7"/>
<feature type="compositionally biased region" description="Polar residues" evidence="1">
    <location>
        <begin position="272"/>
        <end position="305"/>
    </location>
</feature>
<evidence type="ECO:0000256" key="2">
    <source>
        <dbReference type="SAM" id="Phobius"/>
    </source>
</evidence>
<name>A0A183BZF7_GLOPA</name>
<reference evidence="4" key="3">
    <citation type="submission" date="2016-06" db="UniProtKB">
        <authorList>
            <consortium name="WormBaseParasite"/>
        </authorList>
    </citation>
    <scope>IDENTIFICATION</scope>
</reference>
<reference evidence="3" key="2">
    <citation type="submission" date="2014-05" db="EMBL/GenBank/DDBJ databases">
        <title>The genome and life-stage specific transcriptomes of Globodera pallida elucidate key aspects of plant parasitism by a cyst nematode.</title>
        <authorList>
            <person name="Cotton J.A."/>
            <person name="Lilley C.J."/>
            <person name="Jones L.M."/>
            <person name="Kikuchi T."/>
            <person name="Reid A.J."/>
            <person name="Thorpe P."/>
            <person name="Tsai I.J."/>
            <person name="Beasley H."/>
            <person name="Blok V."/>
            <person name="Cock P.J.A."/>
            <person name="Van den Akker S.E."/>
            <person name="Holroyd N."/>
            <person name="Hunt M."/>
            <person name="Mantelin S."/>
            <person name="Naghra H."/>
            <person name="Pain A."/>
            <person name="Palomares-Rius J.E."/>
            <person name="Zarowiecki M."/>
            <person name="Berriman M."/>
            <person name="Jones J.T."/>
            <person name="Urwin P.E."/>
        </authorList>
    </citation>
    <scope>NUCLEOTIDE SEQUENCE [LARGE SCALE GENOMIC DNA]</scope>
    <source>
        <strain evidence="3">Lindley</strain>
    </source>
</reference>
<reference evidence="3" key="1">
    <citation type="submission" date="2013-12" db="EMBL/GenBank/DDBJ databases">
        <authorList>
            <person name="Aslett M."/>
        </authorList>
    </citation>
    <scope>NUCLEOTIDE SEQUENCE [LARGE SCALE GENOMIC DNA]</scope>
    <source>
        <strain evidence="3">Lindley</strain>
    </source>
</reference>